<organism evidence="1">
    <name type="scientific">marine sediment metagenome</name>
    <dbReference type="NCBI Taxonomy" id="412755"/>
    <lineage>
        <taxon>unclassified sequences</taxon>
        <taxon>metagenomes</taxon>
        <taxon>ecological metagenomes</taxon>
    </lineage>
</organism>
<protein>
    <submittedName>
        <fullName evidence="1">Uncharacterized protein</fullName>
    </submittedName>
</protein>
<dbReference type="AlphaFoldDB" id="X1GF85"/>
<accession>X1GF85</accession>
<sequence>MKSIHWTSDDIKEIVQKLFDDAKACQEYVDGDRDRF</sequence>
<evidence type="ECO:0000313" key="1">
    <source>
        <dbReference type="EMBL" id="GAH40279.1"/>
    </source>
</evidence>
<dbReference type="EMBL" id="BARU01008364">
    <property type="protein sequence ID" value="GAH40279.1"/>
    <property type="molecule type" value="Genomic_DNA"/>
</dbReference>
<name>X1GF85_9ZZZZ</name>
<gene>
    <name evidence="1" type="ORF">S03H2_16378</name>
</gene>
<comment type="caution">
    <text evidence="1">The sequence shown here is derived from an EMBL/GenBank/DDBJ whole genome shotgun (WGS) entry which is preliminary data.</text>
</comment>
<reference evidence="1" key="1">
    <citation type="journal article" date="2014" name="Front. Microbiol.">
        <title>High frequency of phylogenetically diverse reductive dehalogenase-homologous genes in deep subseafloor sedimentary metagenomes.</title>
        <authorList>
            <person name="Kawai M."/>
            <person name="Futagami T."/>
            <person name="Toyoda A."/>
            <person name="Takaki Y."/>
            <person name="Nishi S."/>
            <person name="Hori S."/>
            <person name="Arai W."/>
            <person name="Tsubouchi T."/>
            <person name="Morono Y."/>
            <person name="Uchiyama I."/>
            <person name="Ito T."/>
            <person name="Fujiyama A."/>
            <person name="Inagaki F."/>
            <person name="Takami H."/>
        </authorList>
    </citation>
    <scope>NUCLEOTIDE SEQUENCE</scope>
    <source>
        <strain evidence="1">Expedition CK06-06</strain>
    </source>
</reference>
<proteinExistence type="predicted"/>
<feature type="non-terminal residue" evidence="1">
    <location>
        <position position="36"/>
    </location>
</feature>